<evidence type="ECO:0000256" key="6">
    <source>
        <dbReference type="ARBA" id="ARBA00023180"/>
    </source>
</evidence>
<reference evidence="9" key="1">
    <citation type="submission" date="2021-11" db="EMBL/GenBank/DDBJ databases">
        <authorList>
            <person name="Schell T."/>
        </authorList>
    </citation>
    <scope>NUCLEOTIDE SEQUENCE</scope>
    <source>
        <strain evidence="9">M5</strain>
    </source>
</reference>
<dbReference type="GO" id="GO:0016787">
    <property type="term" value="F:hydrolase activity"/>
    <property type="evidence" value="ECO:0007669"/>
    <property type="project" value="UniProtKB-KW"/>
</dbReference>
<dbReference type="GO" id="GO:0016042">
    <property type="term" value="P:lipid catabolic process"/>
    <property type="evidence" value="ECO:0007669"/>
    <property type="project" value="UniProtKB-KW"/>
</dbReference>
<feature type="signal peptide" evidence="7">
    <location>
        <begin position="1"/>
        <end position="21"/>
    </location>
</feature>
<dbReference type="SUPFAM" id="SSF53474">
    <property type="entry name" value="alpha/beta-Hydrolases"/>
    <property type="match status" value="2"/>
</dbReference>
<dbReference type="Proteomes" id="UP000789390">
    <property type="component" value="Unassembled WGS sequence"/>
</dbReference>
<dbReference type="PANTHER" id="PTHR11005">
    <property type="entry name" value="LYSOSOMAL ACID LIPASE-RELATED"/>
    <property type="match status" value="1"/>
</dbReference>
<evidence type="ECO:0000256" key="4">
    <source>
        <dbReference type="ARBA" id="ARBA00022963"/>
    </source>
</evidence>
<name>A0A8J2S0P2_9CRUS</name>
<evidence type="ECO:0000256" key="2">
    <source>
        <dbReference type="ARBA" id="ARBA00022729"/>
    </source>
</evidence>
<keyword evidence="2 7" id="KW-0732">Signal</keyword>
<dbReference type="OrthoDB" id="9974421at2759"/>
<comment type="caution">
    <text evidence="9">The sequence shown here is derived from an EMBL/GenBank/DDBJ whole genome shotgun (WGS) entry which is preliminary data.</text>
</comment>
<protein>
    <recommendedName>
        <fullName evidence="8">Partial AB-hydrolase lipase domain-containing protein</fullName>
    </recommendedName>
</protein>
<evidence type="ECO:0000313" key="10">
    <source>
        <dbReference type="Proteomes" id="UP000789390"/>
    </source>
</evidence>
<keyword evidence="6" id="KW-0325">Glycoprotein</keyword>
<organism evidence="9 10">
    <name type="scientific">Daphnia galeata</name>
    <dbReference type="NCBI Taxonomy" id="27404"/>
    <lineage>
        <taxon>Eukaryota</taxon>
        <taxon>Metazoa</taxon>
        <taxon>Ecdysozoa</taxon>
        <taxon>Arthropoda</taxon>
        <taxon>Crustacea</taxon>
        <taxon>Branchiopoda</taxon>
        <taxon>Diplostraca</taxon>
        <taxon>Cladocera</taxon>
        <taxon>Anomopoda</taxon>
        <taxon>Daphniidae</taxon>
        <taxon>Daphnia</taxon>
    </lineage>
</organism>
<dbReference type="FunFam" id="3.40.50.1820:FF:000057">
    <property type="entry name" value="Lipase"/>
    <property type="match status" value="1"/>
</dbReference>
<evidence type="ECO:0000256" key="1">
    <source>
        <dbReference type="ARBA" id="ARBA00010701"/>
    </source>
</evidence>
<gene>
    <name evidence="9" type="ORF">DGAL_LOCUS14078</name>
</gene>
<feature type="domain" description="Partial AB-hydrolase lipase" evidence="8">
    <location>
        <begin position="478"/>
        <end position="538"/>
    </location>
</feature>
<comment type="similarity">
    <text evidence="1">Belongs to the AB hydrolase superfamily. Lipase family.</text>
</comment>
<dbReference type="Gene3D" id="3.40.50.1820">
    <property type="entry name" value="alpha/beta hydrolase"/>
    <property type="match status" value="2"/>
</dbReference>
<dbReference type="InterPro" id="IPR029058">
    <property type="entry name" value="AB_hydrolase_fold"/>
</dbReference>
<evidence type="ECO:0000256" key="5">
    <source>
        <dbReference type="ARBA" id="ARBA00023098"/>
    </source>
</evidence>
<proteinExistence type="inferred from homology"/>
<dbReference type="InterPro" id="IPR006693">
    <property type="entry name" value="AB_hydrolase_lipase"/>
</dbReference>
<keyword evidence="4" id="KW-0442">Lipid degradation</keyword>
<keyword evidence="10" id="KW-1185">Reference proteome</keyword>
<keyword evidence="5" id="KW-0443">Lipid metabolism</keyword>
<accession>A0A8J2S0P2</accession>
<feature type="domain" description="Partial AB-hydrolase lipase" evidence="8">
    <location>
        <begin position="82"/>
        <end position="142"/>
    </location>
</feature>
<dbReference type="EMBL" id="CAKKLH010000303">
    <property type="protein sequence ID" value="CAH0110509.1"/>
    <property type="molecule type" value="Genomic_DNA"/>
</dbReference>
<sequence>MNCAAIIFHYFVGCCLVFTSATFPFQISLNLKNETQGEGIQYTNEWLTNWLGEGTNITTKNAKQLFYENEYQSTDEAKMTTVEIIASRGYPVEIHEIITEDGYILELHRIPYGKGQIPNPQIKKPVVFLQHGFLNTDNVWLLTPSNQALAYILADTGLYDVWLGNARGNTYSRKHVSLDPSQEAYWNFSFDEMGNYDIPAVISYILAKTGRSTMSYVGHSMGCAMFFVCMSLRPELNAKIDIMIGLAPASSVAKSMTGLHLQAPFVNQLVILFRILGVRAYEPVDSPRNNFRKTFCGPNLFLRYSLCQNPIFATGNDEYRDIDVNLLPVIDGHNPAGTSVRTAAHFLQNFKAGQTFQRYDFGPLENELRYGQSTPPAYDLSKVTCPVFLFWGENDKVVAPGDVAWLASKLGNLKASIRIEDPSWNHSKKFEKNETQAKAIKIRNWRFKWLERGDSFSNELQLDKSKDRSLQEAKMTTVEIISGRGYPVEIHEVITEDGYILELHRIPRGKNEVPNPDIKKPVVFLQHGFLNTDNVWLITPNNQSLAYILADTGKYDVWLGNARGNTYSRKHVNLDPAQEAYWNFSFDEMGNYDIPAVIDYILTKTGRNTMSYVGHSMGCAMFFVCMSLRPELNTKIDLMIGLAPASSVANSRTSLRFQAPFVNQLMFIYQILRIRVYEPVDSPQQNLRKAFCGPNVFLRNSFCQNPTVAITGDDYRGMDVNLLPVYDGHNPAGSSLNTAAQFAQNFNAGLTFQRFDFGKTKNEERYGQSTPPAYDLSKVTCPVVLFWGQNDKVVAPADVAWLASKLGNLKASNQVEDPLWNHVNHLFSPDAKRLVYDKFLPLLPSP</sequence>
<dbReference type="AlphaFoldDB" id="A0A8J2S0P2"/>
<dbReference type="FunFam" id="3.40.50.1820:FF:000021">
    <property type="entry name" value="Lipase"/>
    <property type="match status" value="1"/>
</dbReference>
<evidence type="ECO:0000256" key="3">
    <source>
        <dbReference type="ARBA" id="ARBA00022801"/>
    </source>
</evidence>
<keyword evidence="3" id="KW-0378">Hydrolase</keyword>
<feature type="chain" id="PRO_5035237504" description="Partial AB-hydrolase lipase domain-containing protein" evidence="7">
    <location>
        <begin position="22"/>
        <end position="846"/>
    </location>
</feature>
<evidence type="ECO:0000313" key="9">
    <source>
        <dbReference type="EMBL" id="CAH0110509.1"/>
    </source>
</evidence>
<evidence type="ECO:0000259" key="8">
    <source>
        <dbReference type="Pfam" id="PF04083"/>
    </source>
</evidence>
<dbReference type="Pfam" id="PF04083">
    <property type="entry name" value="Abhydro_lipase"/>
    <property type="match status" value="2"/>
</dbReference>
<evidence type="ECO:0000256" key="7">
    <source>
        <dbReference type="SAM" id="SignalP"/>
    </source>
</evidence>